<evidence type="ECO:0000256" key="3">
    <source>
        <dbReference type="ARBA" id="ARBA00022989"/>
    </source>
</evidence>
<feature type="transmembrane region" description="Helical" evidence="6">
    <location>
        <begin position="51"/>
        <end position="72"/>
    </location>
</feature>
<feature type="compositionally biased region" description="Basic and acidic residues" evidence="5">
    <location>
        <begin position="10"/>
        <end position="19"/>
    </location>
</feature>
<feature type="region of interest" description="Disordered" evidence="5">
    <location>
        <begin position="1"/>
        <end position="43"/>
    </location>
</feature>
<keyword evidence="9" id="KW-1185">Reference proteome</keyword>
<evidence type="ECO:0000313" key="9">
    <source>
        <dbReference type="Proteomes" id="UP001589733"/>
    </source>
</evidence>
<keyword evidence="2 6" id="KW-0812">Transmembrane</keyword>
<dbReference type="EMBL" id="JBHLYR010000038">
    <property type="protein sequence ID" value="MFB9992717.1"/>
    <property type="molecule type" value="Genomic_DNA"/>
</dbReference>
<dbReference type="InterPro" id="IPR007452">
    <property type="entry name" value="TamB_C"/>
</dbReference>
<evidence type="ECO:0000256" key="1">
    <source>
        <dbReference type="ARBA" id="ARBA00004167"/>
    </source>
</evidence>
<proteinExistence type="predicted"/>
<evidence type="ECO:0000313" key="8">
    <source>
        <dbReference type="EMBL" id="MFB9992717.1"/>
    </source>
</evidence>
<keyword evidence="4 6" id="KW-0472">Membrane</keyword>
<comment type="subcellular location">
    <subcellularLocation>
        <location evidence="1">Membrane</location>
        <topology evidence="1">Single-pass membrane protein</topology>
    </subcellularLocation>
</comment>
<reference evidence="8 9" key="1">
    <citation type="submission" date="2024-09" db="EMBL/GenBank/DDBJ databases">
        <authorList>
            <person name="Sun Q."/>
            <person name="Mori K."/>
        </authorList>
    </citation>
    <scope>NUCLEOTIDE SEQUENCE [LARGE SCALE GENOMIC DNA]</scope>
    <source>
        <strain evidence="8 9">JCM 13503</strain>
    </source>
</reference>
<keyword evidence="3 6" id="KW-1133">Transmembrane helix</keyword>
<evidence type="ECO:0000256" key="4">
    <source>
        <dbReference type="ARBA" id="ARBA00023136"/>
    </source>
</evidence>
<evidence type="ECO:0000256" key="5">
    <source>
        <dbReference type="SAM" id="MobiDB-lite"/>
    </source>
</evidence>
<feature type="region of interest" description="Disordered" evidence="5">
    <location>
        <begin position="3373"/>
        <end position="3404"/>
    </location>
</feature>
<dbReference type="Pfam" id="PF04357">
    <property type="entry name" value="TamB"/>
    <property type="match status" value="1"/>
</dbReference>
<comment type="caution">
    <text evidence="8">The sequence shown here is derived from an EMBL/GenBank/DDBJ whole genome shotgun (WGS) entry which is preliminary data.</text>
</comment>
<protein>
    <submittedName>
        <fullName evidence="8">Translocation/assembly module TamB domain-containing protein</fullName>
    </submittedName>
</protein>
<gene>
    <name evidence="8" type="ORF">ACFFLM_12135</name>
</gene>
<organism evidence="8 9">
    <name type="scientific">Deinococcus oregonensis</name>
    <dbReference type="NCBI Taxonomy" id="1805970"/>
    <lineage>
        <taxon>Bacteria</taxon>
        <taxon>Thermotogati</taxon>
        <taxon>Deinococcota</taxon>
        <taxon>Deinococci</taxon>
        <taxon>Deinococcales</taxon>
        <taxon>Deinococcaceae</taxon>
        <taxon>Deinococcus</taxon>
    </lineage>
</organism>
<evidence type="ECO:0000256" key="6">
    <source>
        <dbReference type="SAM" id="Phobius"/>
    </source>
</evidence>
<dbReference type="RefSeq" id="WP_380010156.1">
    <property type="nucleotide sequence ID" value="NZ_JBHLYR010000038.1"/>
</dbReference>
<accession>A0ABV6AZ01</accession>
<feature type="domain" description="Translocation and assembly module TamB C-terminal" evidence="7">
    <location>
        <begin position="3303"/>
        <end position="3733"/>
    </location>
</feature>
<sequence>MTDGPTPRPGDADLTKEPLADATPISAEAPQQPPEQGGSAPPLTRRRRWPWVLLAAVLLVLVVVGTLTPRLLGAMILSRLGADLQVTADRVGGPLWSPNLSGAAVKLPGIDGTAGRLGVTVAGVDLASRTVKLNVAAQDATVNLKLQDLLKGGAAGKGGGWKVVLGGLDVKNARVNVDGKGVNIPNGTFRVEQGENGTLAVRGRTTEGELNANVQVSQGKTGNIFGLNLDADARVLNHYWPGVTAGRITGRYVLNDGPIRGDLKVTDAALRVPQAKFVTVTGIDGTATHRGDKIDLRLNGRGWNGPVNAVGAIDLKAKNWTVSADADPTVAGLAKALGTTGTGNLDLRVTAGGWSTVRVKAYAKGAGQVAGVPFRDANVEYTFLNRDGAGGSRGQTNDLAFGLKTALAGQQTITGRWALGRAGEATAVGTLAGQPLDLSADIDQRNALSLSGTVLGGPATGRFDLKTQAIDAVLNPKVSGVGARVALTGKPSDLRAAISGGQVGPVELAGTARLNAQGLTADLSSGQGQTQATPSAGRLVLNLDRQFKGTWSAQNLSGAGVTLSGSGQLDAPGGDLTGTLTAGLPGLTAPLTGPLNLNYLRQRGTFAPGNQRLTWSGDTFGLTARNLAVMGGVTVNGNLNVTTALKATGNLTARGNGFDVTATARGETASLRGVLGAAGNRVTVLADTQLSAGFLTTARIEGADIAGTVSVQDGLRFSLTTADAAGRRDTARGVINGSNWDATGRINLAALRPLLPALAEQKLDGTLDLTLAGRGGSARVNASAAGAGVSGTLQRRGQQEQQPITADLNVTYSSVAARLTGRVFPNVQVSGSGTYRNGTDAPQTLNAVLAGNYGNLKARLTGRTGPLSFSGVTIPAETVNLTGSVTPNLTAAGTWGNLNVTYDARTGLARVTGQQILTALGQTGTVQGRATWGPGRSTDAGGVNSFRGAVEASGVLDQYTVALSGPWDSLNVRLTDGEGLRATGKASLPSGQYDVDLRGPIAGGTAAGGLYIDGNVTGTGTEPRGTVNVFDGAGGSASVNLRGFSDLDLQARGLTLGGQRLYGDLSARNNVLSGVIDAGPFRLTAAGGRVRAVGEFVGQSVVASGKLTLPATVSDLNVRVDGPYLSANATGSVSDLRGTVRLNAQSFGTTQVGVRIPAQVFPLTASLTGARVNIGGLTFLGGDWSGAANLRYVLGTAASSTPGQIRLEGNGPQLLAIPSGPVAGRVTVLPTIGGTLSASLSPALPFLPQAVRKEVVAGRLIAQISATGAALTNEGTRYLNDPLNLSARVSWKNGVTASGTLTHPGSRIPVRYDGRDLNIDGAVLNARTLQPVLKGVTGTLTASLTVPKLDFAQADGRARVNLALQGQRAEGLVSLRRGQLGADLSSTLAGLNLRVRGPLYPQADAVLNVDGVRGTLTGNAAQTLNLRAAGDYQGQAIDLTASATNLTRKGQIQLAGNVAGQNISASGRLVSGTLSGLNLRVSGPYLTANASGNLSGLRGAVRLNAQTFGPEQARVSLPAQVLPLTASLSRASVNVGGLTFLGGQWGGAANLRYGLGTTPGTLQLLGNGSQLLAVPSGPVAGRVSVLPTIGGTLSASLSPALPFLPQAVRKEVVAGRLIAQISATGAALTNEGTRYVGQPLGLAAKVNWKNGVTASGTLTHPGSRLPVRYDGQNLTLDGAVLDAHALQPLLSGVTGTLSASLTVPKLDFAQASGRAQVNLALQGQRAVGAVTVQRGQVGADLTSTLAGLDVRVRGPLYPQADAVLNIDGVQGTLIGSATDTLNLRAAGVYQGRTLNLNASASNLTTNAASAQVAGTVSGAAVNVSLKQNAGKWNTAGSLNVPDLRTLTATNGSGGTAGNLSATIGGTLDNLTLNAAGEAAGVRFTAPATYRGGVLRLAGAVATLPDLLSVRASGPVFPKLGLSAKATLEDYLPGTYTVQATGSLSKPDVNAQGNLTSAATGLQAGGSRVTARLLGQDYRLTFVGEPLAGFVRGQLGANALGGLLDSRLALKTSYIGAAGLQVTLNGATGWNARRGWLGSLQARGPLNSSSDLNATLNGSGPLAIAATLRTPFNGQPRSASVTGTLPADLPFRPGGTLDLAALDVGALWGRAGQLALTGQATLGGGTWNELAAQFAGRIEDSAGELTGDLGATYRAGDVSVRLAGSHVSGGAVLAGGKYDLTLRAEPLRLARLLPVNLDMDALTFGGTVTAAGTLAGGPSQVTLRNLALKGEQGSINGSGIGPFSLYGSASYVWQPGGQNVLEAALDGSLRGGVLQARGQLPAGVRVTARDIDARTLGAGVLGAALNLSGDLTNPAVSGQVNTVADAFGARVILSGRALSLKANARADLKGNAKGTLYAEASDLNLTAGAAGLESVRARVYGTASSGQNSAKLDLSGVWPALTGTATATVGSLPQPITLTGDGRGGYALNGGELGAGTVTLTHTQGFIPVLAGTLRLTPLPLVGGTGTATADVTLGGTLTAPTLAATVTTRNAALSGVSLADTTGSITGTLANLSGTLAQAGATVATLSGQTVNLTGLTASVAGATVKATGTAALNGTADLNLVSSGVLDGTLKATYRARALSLDGNLSAQGIAAALNLDADPFTGWHGTARLSGGPAGVLTQPANLTLSGPFAHPLATGDAGLLGAGAKIVASTTGVQVRLVDGPGATASGAIELRPDAAGQWQWLGATSLTRPELSLSVTPSGPLADPTLLLSVRRGEWRASGTASLRAADLNISDGLKDGRITWTDQTVRANLPGLDLSRLGIKLGATGGTGTGGTALTGRLTAQGDINTGTRNGQLTLSIQDVTTDYEVPYLGLKVNGDVQATVNLAAGRPTVQASATLPAGTLTLNAQQTPTGQTGNTWTGRLTGSLAQDGGTLILNVGADTAGLTGNVTVTRFPVSGAGQSLRVDGTVALGGQTFNANLTAANEMGEARVIGSGGLADVVPALSSVLAVRPTDQGYNLRATLDAVELKELAIAPALSGRINGEANINDGGGTFVVRSAGLTLGSKTLPARIEGTQIGGDWRIRGFLGESDLFGGLSGGELFGQVTLKSFPVGAIVGALVGDSPGEGIVTGVARFRVPVADPLAGSATVVAERIRVSATSGEGTNKVTETLLGSGTLDYAARELRNVNIQLAGAGTWDVRGAFSRSNVGLTAQFTNTTFTPVLVLVPAIADLDPSLKGTLTLTVAGTYDRPRGQVRASNLSGTLAGLSLQVPTLSGDLPDSGAFTATGRVLTGGVVGSDGTLNASGQLTLGDLSQTRVRFEGLLAPQALGALPNTTVTLAQASTTGWTLDAQSRSTNPVTGAGTLSLTGQIAPRWDLALTARNYNLPLAVVYARESALNADLRTVDDGTLIRVSGAADFLRLTLGRVGATTTIPAPGQSTSDDGSGGSGRTTDSYATPLPDLYSTFPEPNRDPNAPAPARPFLQRLLLEDIPVRAPNGIRVDEALARAEFGGSLVVSGTGAQPRITGDISSQRGSIFLRENEFAIQSGLVSFNGQSLFPTFAIVASGQVQASTTGQRVPVTLDVKGEFRTLPTGANTLDLTTALRCTATAGASGGTGSSECTDPATTQAYSEAQLYALVATGVPNLETLPGNLTALGASALQTALNIFVLGEIERNVARALGLDVFRLTPNLSTADGSLGATITLGSYLTRDLYLQYQIDLTGAGLIDATYSTPNKQFTFKVSTPLNGLDLQSVRPSFSAAYNVNDRASVSLGVQNNPDSTRLRFGVTYRLR</sequence>
<evidence type="ECO:0000256" key="2">
    <source>
        <dbReference type="ARBA" id="ARBA00022692"/>
    </source>
</evidence>
<name>A0ABV6AZ01_9DEIO</name>
<dbReference type="Proteomes" id="UP001589733">
    <property type="component" value="Unassembled WGS sequence"/>
</dbReference>
<evidence type="ECO:0000259" key="7">
    <source>
        <dbReference type="Pfam" id="PF04357"/>
    </source>
</evidence>